<dbReference type="AlphaFoldDB" id="A0A6M9Q5S6"/>
<accession>A0A6M9Q5S6</accession>
<reference evidence="2 3" key="1">
    <citation type="submission" date="2018-04" db="EMBL/GenBank/DDBJ databases">
        <title>Polynucleobacter sp. UH21B genome.</title>
        <authorList>
            <person name="Hahn M.W."/>
        </authorList>
    </citation>
    <scope>NUCLEOTIDE SEQUENCE [LARGE SCALE GENOMIC DNA]</scope>
    <source>
        <strain evidence="2 3">MWH-UH21B</strain>
    </source>
</reference>
<evidence type="ECO:0000259" key="1">
    <source>
        <dbReference type="Pfam" id="PF05523"/>
    </source>
</evidence>
<dbReference type="Gene3D" id="2.60.120.10">
    <property type="entry name" value="Jelly Rolls"/>
    <property type="match status" value="1"/>
</dbReference>
<keyword evidence="3" id="KW-1185">Reference proteome</keyword>
<dbReference type="SUPFAM" id="SSF51182">
    <property type="entry name" value="RmlC-like cupins"/>
    <property type="match status" value="1"/>
</dbReference>
<dbReference type="Pfam" id="PF05523">
    <property type="entry name" value="FdtA"/>
    <property type="match status" value="1"/>
</dbReference>
<name>A0A6M9Q5S6_9BURK</name>
<evidence type="ECO:0000313" key="2">
    <source>
        <dbReference type="EMBL" id="QKM64053.1"/>
    </source>
</evidence>
<feature type="domain" description="Sugar 3,4-ketoisomerase QdtA cupin" evidence="1">
    <location>
        <begin position="43"/>
        <end position="171"/>
    </location>
</feature>
<protein>
    <recommendedName>
        <fullName evidence="1">Sugar 3,4-ketoisomerase QdtA cupin domain-containing protein</fullName>
    </recommendedName>
</protein>
<sequence length="182" mass="20822">MQRLFFNKSKNLSIINIRFKLNFNTDYKNGNRKNVIPNTKIQDCQAIDLSTISSKDLGKLTVIEGPPNIPFHIKRVFYLHDIPPEKSRGSHAHKELHQLLICINGSFDVALDDGSSKKIVHLNALTVGLHIPPMIWAEELNFKPNTICLVLASDFYDELDYYRNYDDFLAAKLIARSIDSHI</sequence>
<dbReference type="CDD" id="cd20292">
    <property type="entry name" value="cupin_QdtA-like"/>
    <property type="match status" value="1"/>
</dbReference>
<dbReference type="InterPro" id="IPR008894">
    <property type="entry name" value="QdtA_cupin_dom"/>
</dbReference>
<dbReference type="KEGG" id="ptrp:DCO17_01690"/>
<dbReference type="Proteomes" id="UP000503312">
    <property type="component" value="Chromosome"/>
</dbReference>
<dbReference type="EMBL" id="CP028942">
    <property type="protein sequence ID" value="QKM64053.1"/>
    <property type="molecule type" value="Genomic_DNA"/>
</dbReference>
<dbReference type="InterPro" id="IPR011051">
    <property type="entry name" value="RmlC_Cupin_sf"/>
</dbReference>
<dbReference type="RefSeq" id="WP_173955097.1">
    <property type="nucleotide sequence ID" value="NZ_CP028942.1"/>
</dbReference>
<evidence type="ECO:0000313" key="3">
    <source>
        <dbReference type="Proteomes" id="UP000503312"/>
    </source>
</evidence>
<proteinExistence type="predicted"/>
<dbReference type="InterPro" id="IPR014710">
    <property type="entry name" value="RmlC-like_jellyroll"/>
</dbReference>
<organism evidence="2 3">
    <name type="scientific">Polynucleobacter tropicus</name>
    <dbReference type="NCBI Taxonomy" id="1743174"/>
    <lineage>
        <taxon>Bacteria</taxon>
        <taxon>Pseudomonadati</taxon>
        <taxon>Pseudomonadota</taxon>
        <taxon>Betaproteobacteria</taxon>
        <taxon>Burkholderiales</taxon>
        <taxon>Burkholderiaceae</taxon>
        <taxon>Polynucleobacter</taxon>
    </lineage>
</organism>
<gene>
    <name evidence="2" type="ORF">DCO17_01690</name>
</gene>